<dbReference type="EMBL" id="CP084166">
    <property type="protein sequence ID" value="UJG40659.1"/>
    <property type="molecule type" value="Genomic_DNA"/>
</dbReference>
<feature type="transmembrane region" description="Helical" evidence="1">
    <location>
        <begin position="62"/>
        <end position="80"/>
    </location>
</feature>
<gene>
    <name evidence="2" type="ORF">K9W45_12590</name>
</gene>
<feature type="transmembrane region" description="Helical" evidence="1">
    <location>
        <begin position="12"/>
        <end position="31"/>
    </location>
</feature>
<accession>A0A9Y1BKF6</accession>
<evidence type="ECO:0000256" key="1">
    <source>
        <dbReference type="SAM" id="Phobius"/>
    </source>
</evidence>
<sequence length="221" mass="25611">MTLYSSTIDSLIVYIIEGIVLSLFVCTFFIKKRKIRKIVNGAGGLLLFILFVFGILYDLKDFLVLFSLSTIIVFLLKMMIEDKRVKYIWITLASFVLIAFSVKTHLEIMFLLSLCLSVILFLSFTAVSYYETSKRKKMEKEEFEIFSLILGAVFSLTLCAPLVFLIVTFDYSQLNIDLMKQNNNLGIEGSLAILFGIFLVVFVFLFIYDFVEGRREKEWYQ</sequence>
<feature type="transmembrane region" description="Helical" evidence="1">
    <location>
        <begin position="189"/>
        <end position="211"/>
    </location>
</feature>
<evidence type="ECO:0000313" key="2">
    <source>
        <dbReference type="EMBL" id="UJG40659.1"/>
    </source>
</evidence>
<proteinExistence type="predicted"/>
<keyword evidence="1" id="KW-0812">Transmembrane</keyword>
<protein>
    <submittedName>
        <fullName evidence="2">Uncharacterized protein</fullName>
    </submittedName>
</protein>
<dbReference type="Proteomes" id="UP001201020">
    <property type="component" value="Chromosome"/>
</dbReference>
<keyword evidence="1" id="KW-0472">Membrane</keyword>
<dbReference type="AlphaFoldDB" id="A0A9Y1BKF6"/>
<keyword evidence="1" id="KW-1133">Transmembrane helix</keyword>
<feature type="transmembrane region" description="Helical" evidence="1">
    <location>
        <begin position="87"/>
        <end position="102"/>
    </location>
</feature>
<name>A0A9Y1BKF6_9ARCH</name>
<feature type="transmembrane region" description="Helical" evidence="1">
    <location>
        <begin position="143"/>
        <end position="169"/>
    </location>
</feature>
<reference evidence="2" key="1">
    <citation type="journal article" date="2022" name="Nat. Microbiol.">
        <title>Unique mobile elements and scalable gene flow at the prokaryote-eukaryote boundary revealed by circularized Asgard archaea genomes.</title>
        <authorList>
            <person name="Wu F."/>
            <person name="Speth D.R."/>
            <person name="Philosof A."/>
            <person name="Cremiere A."/>
            <person name="Narayanan A."/>
            <person name="Barco R.A."/>
            <person name="Connon S.A."/>
            <person name="Amend J.P."/>
            <person name="Antoshechkin I.A."/>
            <person name="Orphan V.J."/>
        </authorList>
    </citation>
    <scope>NUCLEOTIDE SEQUENCE</scope>
    <source>
        <strain evidence="2">PM71</strain>
    </source>
</reference>
<organism evidence="2">
    <name type="scientific">Candidatus Heimdallarchaeum aukensis</name>
    <dbReference type="NCBI Taxonomy" id="2876573"/>
    <lineage>
        <taxon>Archaea</taxon>
        <taxon>Promethearchaeati</taxon>
        <taxon>Candidatus Heimdallarchaeota</taxon>
        <taxon>Candidatus Heimdallarchaeia (ex Rinke et al. 2021) (nom. nud.)</taxon>
        <taxon>Candidatus Heimdallarchaeales</taxon>
        <taxon>Candidatus Heimdallarchaeaceae</taxon>
        <taxon>Candidatus Heimdallarchaeum</taxon>
    </lineage>
</organism>
<feature type="transmembrane region" description="Helical" evidence="1">
    <location>
        <begin position="108"/>
        <end position="131"/>
    </location>
</feature>
<feature type="transmembrane region" description="Helical" evidence="1">
    <location>
        <begin position="38"/>
        <end position="56"/>
    </location>
</feature>